<proteinExistence type="predicted"/>
<accession>A0A371G3R8</accession>
<evidence type="ECO:0000313" key="3">
    <source>
        <dbReference type="Proteomes" id="UP000257109"/>
    </source>
</evidence>
<dbReference type="AlphaFoldDB" id="A0A371G3R8"/>
<protein>
    <submittedName>
        <fullName evidence="2">Uncharacterized protein</fullName>
    </submittedName>
</protein>
<reference evidence="2" key="1">
    <citation type="submission" date="2018-05" db="EMBL/GenBank/DDBJ databases">
        <title>Draft genome of Mucuna pruriens seed.</title>
        <authorList>
            <person name="Nnadi N.E."/>
            <person name="Vos R."/>
            <person name="Hasami M.H."/>
            <person name="Devisetty U.K."/>
            <person name="Aguiy J.C."/>
        </authorList>
    </citation>
    <scope>NUCLEOTIDE SEQUENCE [LARGE SCALE GENOMIC DNA]</scope>
    <source>
        <strain evidence="2">JCA_2017</strain>
    </source>
</reference>
<name>A0A371G3R8_MUCPR</name>
<evidence type="ECO:0000313" key="2">
    <source>
        <dbReference type="EMBL" id="RDX84973.1"/>
    </source>
</evidence>
<comment type="caution">
    <text evidence="2">The sequence shown here is derived from an EMBL/GenBank/DDBJ whole genome shotgun (WGS) entry which is preliminary data.</text>
</comment>
<organism evidence="2 3">
    <name type="scientific">Mucuna pruriens</name>
    <name type="common">Velvet bean</name>
    <name type="synonym">Dolichos pruriens</name>
    <dbReference type="NCBI Taxonomy" id="157652"/>
    <lineage>
        <taxon>Eukaryota</taxon>
        <taxon>Viridiplantae</taxon>
        <taxon>Streptophyta</taxon>
        <taxon>Embryophyta</taxon>
        <taxon>Tracheophyta</taxon>
        <taxon>Spermatophyta</taxon>
        <taxon>Magnoliopsida</taxon>
        <taxon>eudicotyledons</taxon>
        <taxon>Gunneridae</taxon>
        <taxon>Pentapetalae</taxon>
        <taxon>rosids</taxon>
        <taxon>fabids</taxon>
        <taxon>Fabales</taxon>
        <taxon>Fabaceae</taxon>
        <taxon>Papilionoideae</taxon>
        <taxon>50 kb inversion clade</taxon>
        <taxon>NPAAA clade</taxon>
        <taxon>indigoferoid/millettioid clade</taxon>
        <taxon>Phaseoleae</taxon>
        <taxon>Mucuna</taxon>
    </lineage>
</organism>
<feature type="non-terminal residue" evidence="2">
    <location>
        <position position="1"/>
    </location>
</feature>
<dbReference type="Proteomes" id="UP000257109">
    <property type="component" value="Unassembled WGS sequence"/>
</dbReference>
<keyword evidence="3" id="KW-1185">Reference proteome</keyword>
<dbReference type="OrthoDB" id="1092270at2759"/>
<dbReference type="EMBL" id="QJKJ01006899">
    <property type="protein sequence ID" value="RDX84973.1"/>
    <property type="molecule type" value="Genomic_DNA"/>
</dbReference>
<gene>
    <name evidence="2" type="ORF">CR513_33904</name>
</gene>
<evidence type="ECO:0000256" key="1">
    <source>
        <dbReference type="SAM" id="MobiDB-lite"/>
    </source>
</evidence>
<sequence length="122" mass="13617">MAGQKFEIEKFNGTKNFSMWQRRMKDVLIQQKVHKALAEKPVSMTEDDWDDMNEFHSAEPLRLSLAKSGVQGVQDGEGDLGDAGEAVHVKEPFQQVCVVEGAVPDEEDGQRGHAPAPEQLQR</sequence>
<feature type="region of interest" description="Disordered" evidence="1">
    <location>
        <begin position="102"/>
        <end position="122"/>
    </location>
</feature>